<organism evidence="2 4">
    <name type="scientific">Amycolatopsis azurea DSM 43854</name>
    <dbReference type="NCBI Taxonomy" id="1238180"/>
    <lineage>
        <taxon>Bacteria</taxon>
        <taxon>Bacillati</taxon>
        <taxon>Actinomycetota</taxon>
        <taxon>Actinomycetes</taxon>
        <taxon>Pseudonocardiales</taxon>
        <taxon>Pseudonocardiaceae</taxon>
        <taxon>Amycolatopsis</taxon>
    </lineage>
</organism>
<dbReference type="Proteomes" id="UP000188551">
    <property type="component" value="Unassembled WGS sequence"/>
</dbReference>
<dbReference type="RefSeq" id="WP_005168599.1">
    <property type="nucleotide sequence ID" value="NZ_ANMG01000136.1"/>
</dbReference>
<evidence type="ECO:0008006" key="6">
    <source>
        <dbReference type="Google" id="ProtNLM"/>
    </source>
</evidence>
<feature type="compositionally biased region" description="Pro residues" evidence="1">
    <location>
        <begin position="36"/>
        <end position="45"/>
    </location>
</feature>
<evidence type="ECO:0000313" key="2">
    <source>
        <dbReference type="EMBL" id="EMD21667.1"/>
    </source>
</evidence>
<dbReference type="OrthoDB" id="3626232at2"/>
<feature type="region of interest" description="Disordered" evidence="1">
    <location>
        <begin position="1"/>
        <end position="67"/>
    </location>
</feature>
<reference evidence="2 4" key="1">
    <citation type="submission" date="2012-10" db="EMBL/GenBank/DDBJ databases">
        <title>Genome assembly of Amycolatopsis azurea DSM 43854.</title>
        <authorList>
            <person name="Khatri I."/>
            <person name="Kaur I."/>
            <person name="Subramanian S."/>
            <person name="Mayilraj S."/>
        </authorList>
    </citation>
    <scope>NUCLEOTIDE SEQUENCE [LARGE SCALE GENOMIC DNA]</scope>
    <source>
        <strain evidence="2 4">DSM 43854</strain>
    </source>
</reference>
<dbReference type="Proteomes" id="UP000014137">
    <property type="component" value="Unassembled WGS sequence"/>
</dbReference>
<dbReference type="EMBL" id="MUXN01000019">
    <property type="protein sequence ID" value="OOC03946.1"/>
    <property type="molecule type" value="Genomic_DNA"/>
</dbReference>
<dbReference type="PATRIC" id="fig|1238180.3.peg.8622"/>
<name>M2Q6B4_9PSEU</name>
<accession>M2Q6B4</accession>
<gene>
    <name evidence="3" type="ORF">B0293_25015</name>
    <name evidence="2" type="ORF">C791_1164</name>
</gene>
<protein>
    <recommendedName>
        <fullName evidence="6">PE domain-containing protein</fullName>
    </recommendedName>
</protein>
<dbReference type="AlphaFoldDB" id="M2Q6B4"/>
<dbReference type="EMBL" id="ANMG01000136">
    <property type="protein sequence ID" value="EMD21667.1"/>
    <property type="molecule type" value="Genomic_DNA"/>
</dbReference>
<keyword evidence="5" id="KW-1185">Reference proteome</keyword>
<evidence type="ECO:0000313" key="5">
    <source>
        <dbReference type="Proteomes" id="UP000188551"/>
    </source>
</evidence>
<reference evidence="3 5" key="2">
    <citation type="submission" date="2017-02" db="EMBL/GenBank/DDBJ databases">
        <title>Amycolatopsis azurea DSM 43854 draft genome.</title>
        <authorList>
            <person name="Mayilraj S."/>
        </authorList>
    </citation>
    <scope>NUCLEOTIDE SEQUENCE [LARGE SCALE GENOMIC DNA]</scope>
    <source>
        <strain evidence="3 5">DSM 43854</strain>
    </source>
</reference>
<evidence type="ECO:0000256" key="1">
    <source>
        <dbReference type="SAM" id="MobiDB-lite"/>
    </source>
</evidence>
<evidence type="ECO:0000313" key="3">
    <source>
        <dbReference type="EMBL" id="OOC03946.1"/>
    </source>
</evidence>
<proteinExistence type="predicted"/>
<sequence>MTGPGSGPQGVYNQLNTTPPQAPPPGSGLIQGATAAPPPPGPPPNYGELGKGQAQADFASASANGGWEFDPEAMDKVIKSLEDCLENDFRKARREADVLNQIQPPGHEVGSEGYTVAANNSGTAYQAFMQGAWDYTNSYLDTLRQIRTAYQNQDQAAIDALRRIGKAD</sequence>
<evidence type="ECO:0000313" key="4">
    <source>
        <dbReference type="Proteomes" id="UP000014137"/>
    </source>
</evidence>
<comment type="caution">
    <text evidence="2">The sequence shown here is derived from an EMBL/GenBank/DDBJ whole genome shotgun (WGS) entry which is preliminary data.</text>
</comment>